<proteinExistence type="predicted"/>
<name>A0AA35P5B9_9SAUR</name>
<sequence>MRARGSDGTLFQIDSSGQGNPDVHILLWIPWLIAKDSATCFKVLILHCAPANESLRAYLAEMFC</sequence>
<dbReference type="EMBL" id="OX395129">
    <property type="protein sequence ID" value="CAI5773470.1"/>
    <property type="molecule type" value="Genomic_DNA"/>
</dbReference>
<dbReference type="AlphaFoldDB" id="A0AA35P5B9"/>
<keyword evidence="2" id="KW-1185">Reference proteome</keyword>
<evidence type="ECO:0000313" key="1">
    <source>
        <dbReference type="EMBL" id="CAI5773470.1"/>
    </source>
</evidence>
<accession>A0AA35P5B9</accession>
<protein>
    <submittedName>
        <fullName evidence="1">Uncharacterized protein</fullName>
    </submittedName>
</protein>
<evidence type="ECO:0000313" key="2">
    <source>
        <dbReference type="Proteomes" id="UP001178461"/>
    </source>
</evidence>
<organism evidence="1 2">
    <name type="scientific">Podarcis lilfordi</name>
    <name type="common">Lilford's wall lizard</name>
    <dbReference type="NCBI Taxonomy" id="74358"/>
    <lineage>
        <taxon>Eukaryota</taxon>
        <taxon>Metazoa</taxon>
        <taxon>Chordata</taxon>
        <taxon>Craniata</taxon>
        <taxon>Vertebrata</taxon>
        <taxon>Euteleostomi</taxon>
        <taxon>Lepidosauria</taxon>
        <taxon>Squamata</taxon>
        <taxon>Bifurcata</taxon>
        <taxon>Unidentata</taxon>
        <taxon>Episquamata</taxon>
        <taxon>Laterata</taxon>
        <taxon>Lacertibaenia</taxon>
        <taxon>Lacertidae</taxon>
        <taxon>Podarcis</taxon>
    </lineage>
</organism>
<reference evidence="1" key="1">
    <citation type="submission" date="2022-12" db="EMBL/GenBank/DDBJ databases">
        <authorList>
            <person name="Alioto T."/>
            <person name="Alioto T."/>
            <person name="Gomez Garrido J."/>
        </authorList>
    </citation>
    <scope>NUCLEOTIDE SEQUENCE</scope>
</reference>
<gene>
    <name evidence="1" type="ORF">PODLI_1B026172</name>
</gene>
<dbReference type="Proteomes" id="UP001178461">
    <property type="component" value="Chromosome 4"/>
</dbReference>